<gene>
    <name evidence="2" type="ORF">Anapl_00121</name>
</gene>
<dbReference type="AlphaFoldDB" id="R0K285"/>
<protein>
    <submittedName>
        <fullName evidence="2">Uncharacterized protein</fullName>
    </submittedName>
</protein>
<dbReference type="Proteomes" id="UP000296049">
    <property type="component" value="Unassembled WGS sequence"/>
</dbReference>
<dbReference type="EMBL" id="KB742808">
    <property type="protein sequence ID" value="EOB04106.1"/>
    <property type="molecule type" value="Genomic_DNA"/>
</dbReference>
<evidence type="ECO:0000313" key="3">
    <source>
        <dbReference type="Proteomes" id="UP000296049"/>
    </source>
</evidence>
<proteinExistence type="predicted"/>
<sequence>MQEFGYGGEDLTVPPKQSTSPYPSLKPTVQASPAESYGNQCHHGMKHCSQQPLQPASQLSAIAQGLRKHLQLICVARRSSDCHQRLSKAPCNDMYRPFRNLRQECNLLAKWKQHLHCDLWIRLSDHWSVWQENAGSDPLLQKMMTLVKVSLANQCPDSSILTNPTSTTFNESSEGSGITFPWTSNAGPDPPRAWYDTSLSASEPRRLDVLVTVQGAHEHGTEKTEGPCALRTELQNQSKYNGNENNQTHQRGASFAMEKQREEAPLILSGCNNGPQNFCQEKQKINVDRERGDTQESHWHLLEQNSWKSVPAMTQSAATNEDEDQNTPSLVFILRPPQSMQTLTEIHFL</sequence>
<name>R0K285_ANAPL</name>
<accession>R0K285</accession>
<feature type="compositionally biased region" description="Polar residues" evidence="1">
    <location>
        <begin position="15"/>
        <end position="30"/>
    </location>
</feature>
<feature type="region of interest" description="Disordered" evidence="1">
    <location>
        <begin position="1"/>
        <end position="30"/>
    </location>
</feature>
<reference evidence="3" key="1">
    <citation type="journal article" date="2013" name="Nat. Genet.">
        <title>The duck genome and transcriptome provide insight into an avian influenza virus reservoir species.</title>
        <authorList>
            <person name="Huang Y."/>
            <person name="Li Y."/>
            <person name="Burt D.W."/>
            <person name="Chen H."/>
            <person name="Zhang Y."/>
            <person name="Qian W."/>
            <person name="Kim H."/>
            <person name="Gan S."/>
            <person name="Zhao Y."/>
            <person name="Li J."/>
            <person name="Yi K."/>
            <person name="Feng H."/>
            <person name="Zhu P."/>
            <person name="Li B."/>
            <person name="Liu Q."/>
            <person name="Fairley S."/>
            <person name="Magor K.E."/>
            <person name="Du Z."/>
            <person name="Hu X."/>
            <person name="Goodman L."/>
            <person name="Tafer H."/>
            <person name="Vignal A."/>
            <person name="Lee T."/>
            <person name="Kim K.W."/>
            <person name="Sheng Z."/>
            <person name="An Y."/>
            <person name="Searle S."/>
            <person name="Herrero J."/>
            <person name="Groenen M.A."/>
            <person name="Crooijmans R.P."/>
            <person name="Faraut T."/>
            <person name="Cai Q."/>
            <person name="Webster R.G."/>
            <person name="Aldridge J.R."/>
            <person name="Warren W.C."/>
            <person name="Bartschat S."/>
            <person name="Kehr S."/>
            <person name="Marz M."/>
            <person name="Stadler P.F."/>
            <person name="Smith J."/>
            <person name="Kraus R.H."/>
            <person name="Zhao Y."/>
            <person name="Ren L."/>
            <person name="Fei J."/>
            <person name="Morisson M."/>
            <person name="Kaiser P."/>
            <person name="Griffin D.K."/>
            <person name="Rao M."/>
            <person name="Pitel F."/>
            <person name="Wang J."/>
            <person name="Li N."/>
        </authorList>
    </citation>
    <scope>NUCLEOTIDE SEQUENCE [LARGE SCALE GENOMIC DNA]</scope>
</reference>
<organism evidence="2 3">
    <name type="scientific">Anas platyrhynchos</name>
    <name type="common">Mallard</name>
    <name type="synonym">Anas boschas</name>
    <dbReference type="NCBI Taxonomy" id="8839"/>
    <lineage>
        <taxon>Eukaryota</taxon>
        <taxon>Metazoa</taxon>
        <taxon>Chordata</taxon>
        <taxon>Craniata</taxon>
        <taxon>Vertebrata</taxon>
        <taxon>Euteleostomi</taxon>
        <taxon>Archelosauria</taxon>
        <taxon>Archosauria</taxon>
        <taxon>Dinosauria</taxon>
        <taxon>Saurischia</taxon>
        <taxon>Theropoda</taxon>
        <taxon>Coelurosauria</taxon>
        <taxon>Aves</taxon>
        <taxon>Neognathae</taxon>
        <taxon>Galloanserae</taxon>
        <taxon>Anseriformes</taxon>
        <taxon>Anatidae</taxon>
        <taxon>Anatinae</taxon>
        <taxon>Anas</taxon>
    </lineage>
</organism>
<feature type="region of interest" description="Disordered" evidence="1">
    <location>
        <begin position="162"/>
        <end position="185"/>
    </location>
</feature>
<evidence type="ECO:0000313" key="2">
    <source>
        <dbReference type="EMBL" id="EOB04106.1"/>
    </source>
</evidence>
<keyword evidence="3" id="KW-1185">Reference proteome</keyword>
<evidence type="ECO:0000256" key="1">
    <source>
        <dbReference type="SAM" id="MobiDB-lite"/>
    </source>
</evidence>